<dbReference type="SUPFAM" id="SSF55486">
    <property type="entry name" value="Metalloproteases ('zincins'), catalytic domain"/>
    <property type="match status" value="1"/>
</dbReference>
<comment type="caution">
    <text evidence="1">The sequence shown here is derived from an EMBL/GenBank/DDBJ whole genome shotgun (WGS) entry which is preliminary data.</text>
</comment>
<dbReference type="CDD" id="cd09598">
    <property type="entry name" value="M4_like"/>
    <property type="match status" value="1"/>
</dbReference>
<evidence type="ECO:0008006" key="3">
    <source>
        <dbReference type="Google" id="ProtNLM"/>
    </source>
</evidence>
<proteinExistence type="predicted"/>
<organism evidence="1 2">
    <name type="scientific">Mesorhizobium dulcispinae</name>
    <dbReference type="NCBI Taxonomy" id="3072316"/>
    <lineage>
        <taxon>Bacteria</taxon>
        <taxon>Pseudomonadati</taxon>
        <taxon>Pseudomonadota</taxon>
        <taxon>Alphaproteobacteria</taxon>
        <taxon>Hyphomicrobiales</taxon>
        <taxon>Phyllobacteriaceae</taxon>
        <taxon>Mesorhizobium</taxon>
    </lineage>
</organism>
<accession>A0ABU4XD88</accession>
<gene>
    <name evidence="1" type="ORF">RFM27_11780</name>
</gene>
<protein>
    <recommendedName>
        <fullName evidence="3">Peptidase M4 C-terminal domain-containing protein</fullName>
    </recommendedName>
</protein>
<dbReference type="RefSeq" id="WP_320261724.1">
    <property type="nucleotide sequence ID" value="NZ_JAVIIX010000002.1"/>
</dbReference>
<dbReference type="Proteomes" id="UP001271780">
    <property type="component" value="Unassembled WGS sequence"/>
</dbReference>
<reference evidence="1 2" key="1">
    <citation type="submission" date="2023-08" db="EMBL/GenBank/DDBJ databases">
        <title>Implementing the SeqCode for naming new Mesorhizobium species isolated from Vachellia karroo root nodules.</title>
        <authorList>
            <person name="Van Lill M."/>
        </authorList>
    </citation>
    <scope>NUCLEOTIDE SEQUENCE [LARGE SCALE GENOMIC DNA]</scope>
    <source>
        <strain evidence="1 2">VK23A</strain>
    </source>
</reference>
<evidence type="ECO:0000313" key="2">
    <source>
        <dbReference type="Proteomes" id="UP001271780"/>
    </source>
</evidence>
<sequence>MRGAELPGTLDRSNDESRSVGTRFLLFPQVPHLADYGTPETVWISTPPGRLHPGPQDHRIYVRDPLLDKEPYEYPYLPPFVGEVFPPAEPAYDGHFDQISLNSRQFLAAHAFGAVSRVLDIWESYLGRPITWYFAETYERLEIIPWVDWNNAQSGYGYLELGADKAPDGRNFPYALNFDTIAHEVGHAILFSLFGVPANGLKTGDFASFHEASADITSLLSFLHFDSGLDRLLRHCNGNLLILNELNRIAELIGDRQIRLASNSRRMSEVSDEIHDRSRPFTGAVFDTIVDAYHANLVGDGLADERLLDIDIRDIDEAAMHRISDFTALAFRARPFLFKSALTRARDDVALTLARTWSGLDADDLTFENAAMAVTEAGGRIAPALREKFEENFRWREIS</sequence>
<keyword evidence="2" id="KW-1185">Reference proteome</keyword>
<evidence type="ECO:0000313" key="1">
    <source>
        <dbReference type="EMBL" id="MDX8472753.1"/>
    </source>
</evidence>
<name>A0ABU4XD88_9HYPH</name>
<dbReference type="EMBL" id="JAVIIZ010000005">
    <property type="protein sequence ID" value="MDX8472753.1"/>
    <property type="molecule type" value="Genomic_DNA"/>
</dbReference>